<dbReference type="Proteomes" id="UP000613768">
    <property type="component" value="Unassembled WGS sequence"/>
</dbReference>
<keyword evidence="3" id="KW-1185">Reference proteome</keyword>
<organism evidence="2 3">
    <name type="scientific">Pseudomarimonas arenosa</name>
    <dbReference type="NCBI Taxonomy" id="2774145"/>
    <lineage>
        <taxon>Bacteria</taxon>
        <taxon>Pseudomonadati</taxon>
        <taxon>Pseudomonadota</taxon>
        <taxon>Gammaproteobacteria</taxon>
        <taxon>Lysobacterales</taxon>
        <taxon>Lysobacteraceae</taxon>
        <taxon>Pseudomarimonas</taxon>
    </lineage>
</organism>
<dbReference type="SUPFAM" id="SSF53098">
    <property type="entry name" value="Ribonuclease H-like"/>
    <property type="match status" value="1"/>
</dbReference>
<protein>
    <submittedName>
        <fullName evidence="2">Ribonuclease H-like domain-containing protein</fullName>
    </submittedName>
</protein>
<comment type="caution">
    <text evidence="2">The sequence shown here is derived from an EMBL/GenBank/DDBJ whole genome shotgun (WGS) entry which is preliminary data.</text>
</comment>
<evidence type="ECO:0000259" key="1">
    <source>
        <dbReference type="Pfam" id="PF13482"/>
    </source>
</evidence>
<dbReference type="EMBL" id="JACYTR010000016">
    <property type="protein sequence ID" value="MBD8526062.1"/>
    <property type="molecule type" value="Genomic_DNA"/>
</dbReference>
<gene>
    <name evidence="2" type="ORF">IFO71_09965</name>
</gene>
<sequence length="332" mass="37333">MSATATAAKTLERLRALRQSANNNADPMRCVSDAPSFGHAHLTTGQSSYADRRVQNAPHEHFASTAVPQHHHQLIDWLSRSHLQRRLLLSSPDADAPKIALLGQPIAAGLHLIEMRHPLAEIPTELRFQHREQAIDPRHLLAIDTETTGLAGGTGTRAFLVGIAFIEQNELCLRQWLLSGLSGEVAMLQAFGQYLCAQHHLLSYNGKSYDLPLLRTRFCLHRLPDPSRELPHTDLLHLVRRRYRGLWADCRLQTVERQLLSIVRNDDLPGSEAPAAFRRWLQRADATQLNRVVEHNAQDLVSLMRLALRLGDIDPDQYRLHAPRSAESPVMG</sequence>
<dbReference type="AlphaFoldDB" id="A0AAW3ZLJ6"/>
<dbReference type="PANTHER" id="PTHR38462:SF1">
    <property type="entry name" value="YPRB RIBONUCLEASE H-LIKE DOMAIN-CONTAINING PROTEIN"/>
    <property type="match status" value="1"/>
</dbReference>
<dbReference type="GO" id="GO:0003676">
    <property type="term" value="F:nucleic acid binding"/>
    <property type="evidence" value="ECO:0007669"/>
    <property type="project" value="InterPro"/>
</dbReference>
<dbReference type="PANTHER" id="PTHR38462">
    <property type="entry name" value="EXONUCLEASE-LIKE PROTEIN"/>
    <property type="match status" value="1"/>
</dbReference>
<dbReference type="InterPro" id="IPR036397">
    <property type="entry name" value="RNaseH_sf"/>
</dbReference>
<dbReference type="InterPro" id="IPR038720">
    <property type="entry name" value="YprB_RNase_H-like_dom"/>
</dbReference>
<proteinExistence type="predicted"/>
<name>A0AAW3ZLJ6_9GAMM</name>
<dbReference type="Gene3D" id="3.30.420.10">
    <property type="entry name" value="Ribonuclease H-like superfamily/Ribonuclease H"/>
    <property type="match status" value="1"/>
</dbReference>
<evidence type="ECO:0000313" key="3">
    <source>
        <dbReference type="Proteomes" id="UP000613768"/>
    </source>
</evidence>
<dbReference type="InterPro" id="IPR012337">
    <property type="entry name" value="RNaseH-like_sf"/>
</dbReference>
<dbReference type="Pfam" id="PF13482">
    <property type="entry name" value="RNase_H_2"/>
    <property type="match status" value="1"/>
</dbReference>
<dbReference type="RefSeq" id="WP_192029484.1">
    <property type="nucleotide sequence ID" value="NZ_JACYTR010000016.1"/>
</dbReference>
<evidence type="ECO:0000313" key="2">
    <source>
        <dbReference type="EMBL" id="MBD8526062.1"/>
    </source>
</evidence>
<accession>A0AAW3ZLJ6</accession>
<feature type="domain" description="YprB ribonuclease H-like" evidence="1">
    <location>
        <begin position="143"/>
        <end position="307"/>
    </location>
</feature>
<reference evidence="2 3" key="1">
    <citation type="submission" date="2020-09" db="EMBL/GenBank/DDBJ databases">
        <title>Pseudoxanthomonas sp. CAU 1598 isolated from sand of Yaerae Beach.</title>
        <authorList>
            <person name="Kim W."/>
        </authorList>
    </citation>
    <scope>NUCLEOTIDE SEQUENCE [LARGE SCALE GENOMIC DNA]</scope>
    <source>
        <strain evidence="2 3">CAU 1598</strain>
    </source>
</reference>